<gene>
    <name evidence="1" type="ORF">AOC05_11410</name>
</gene>
<organism evidence="1 2">
    <name type="scientific">Arthrobacter alpinus</name>
    <dbReference type="NCBI Taxonomy" id="656366"/>
    <lineage>
        <taxon>Bacteria</taxon>
        <taxon>Bacillati</taxon>
        <taxon>Actinomycetota</taxon>
        <taxon>Actinomycetes</taxon>
        <taxon>Micrococcales</taxon>
        <taxon>Micrococcaceae</taxon>
        <taxon>Arthrobacter</taxon>
    </lineage>
</organism>
<dbReference type="InterPro" id="IPR011518">
    <property type="entry name" value="Transposase_36"/>
</dbReference>
<evidence type="ECO:0000313" key="1">
    <source>
        <dbReference type="EMBL" id="ALE92766.1"/>
    </source>
</evidence>
<reference evidence="2" key="1">
    <citation type="submission" date="2015-09" db="EMBL/GenBank/DDBJ databases">
        <title>Complete genome of Arthrobacter alpinus strain R3.8.</title>
        <authorList>
            <person name="See-Too W.S."/>
            <person name="Chan K.G."/>
        </authorList>
    </citation>
    <scope>NUCLEOTIDE SEQUENCE [LARGE SCALE GENOMIC DNA]</scope>
    <source>
        <strain evidence="2">R3.8</strain>
    </source>
</reference>
<sequence>MAIGVEVEGSLRAKFDSLLPHLDERQRRLLLGAEARVLGHGGIKLVARAAGASPTTVSRGVAELESGVDPSVRVRQPGAGRKLQTDVDPGLGDALLALVEPEERGDPMSALRWTTKSTRTLARVLSDSGHQVSAWTVANLLHELGFSLQGNAKQVEGATHEDRAAQFAYLNDQSAQHMAAGQPVISVDTKKKELVGLYKNGGAQWRPSGDPVRVNVHDFPDPKLGKANPYGVYDVTANDGWVSVGTDHDTAAFTVETIRRWYTQIGNNAYPGAKRLLVCADGGGSNGYRLRAWKAELATLAAETGLTITVCHLPPGTSKWNKIEHRLFSHISMNWRGRPLTSHQVIIDLIGATTTKTGLKVHAELDDNSYPTGIRIADTAMAALPITRHEFHGEWNYTLNPNKAP</sequence>
<dbReference type="Proteomes" id="UP000062833">
    <property type="component" value="Chromosome"/>
</dbReference>
<keyword evidence="2" id="KW-1185">Reference proteome</keyword>
<accession>A0A0M4QQM3</accession>
<protein>
    <submittedName>
        <fullName evidence="1">Transposase</fullName>
    </submittedName>
</protein>
<proteinExistence type="predicted"/>
<name>A0A0M4QQM3_9MICC</name>
<dbReference type="PATRIC" id="fig|656366.3.peg.2459"/>
<evidence type="ECO:0000313" key="2">
    <source>
        <dbReference type="Proteomes" id="UP000062833"/>
    </source>
</evidence>
<dbReference type="EMBL" id="CP012677">
    <property type="protein sequence ID" value="ALE92766.1"/>
    <property type="molecule type" value="Genomic_DNA"/>
</dbReference>
<dbReference type="AlphaFoldDB" id="A0A0M4QQM3"/>
<dbReference type="NCBIfam" id="NF033519">
    <property type="entry name" value="transpos_ISAzo13"/>
    <property type="match status" value="1"/>
</dbReference>
<dbReference type="KEGG" id="aaq:AOC05_11410"/>
<dbReference type="OrthoDB" id="8782691at2"/>
<dbReference type="Pfam" id="PF07592">
    <property type="entry name" value="DDE_Tnp_ISAZ013"/>
    <property type="match status" value="1"/>
</dbReference>